<keyword evidence="1" id="KW-0378">Hydrolase</keyword>
<evidence type="ECO:0000313" key="1">
    <source>
        <dbReference type="EMBL" id="BAY20240.1"/>
    </source>
</evidence>
<sequence>MPKKSRERYPQNWSDIALVVKQEVNWQCSKCGVQCIRPGDDTKQLTRSERMALTLTVHHSNFLPEDNRRSNLCALCSGCHLSFHTRRRGNLSPGQLSLF</sequence>
<geneLocation type="plasmid" evidence="2">
    <name>Plasmid3 dna</name>
</geneLocation>
<dbReference type="EMBL" id="AP018177">
    <property type="protein sequence ID" value="BAY20240.1"/>
    <property type="molecule type" value="Genomic_DNA"/>
</dbReference>
<accession>A0A1Z4GRY6</accession>
<dbReference type="OrthoDB" id="161705at2"/>
<protein>
    <submittedName>
        <fullName evidence="1">HNH endonuclease</fullName>
    </submittedName>
</protein>
<proteinExistence type="predicted"/>
<name>A0A1Z4GRY6_9CYAN</name>
<evidence type="ECO:0000313" key="2">
    <source>
        <dbReference type="Proteomes" id="UP000218287"/>
    </source>
</evidence>
<dbReference type="AlphaFoldDB" id="A0A1Z4GRY6"/>
<dbReference type="GO" id="GO:0004519">
    <property type="term" value="F:endonuclease activity"/>
    <property type="evidence" value="ECO:0007669"/>
    <property type="project" value="UniProtKB-KW"/>
</dbReference>
<keyword evidence="1" id="KW-0255">Endonuclease</keyword>
<keyword evidence="1" id="KW-0540">Nuclease</keyword>
<keyword evidence="2" id="KW-1185">Reference proteome</keyword>
<gene>
    <name evidence="1" type="ORF">NIES21_61100</name>
</gene>
<organism evidence="1 2">
    <name type="scientific">Anabaenopsis circularis NIES-21</name>
    <dbReference type="NCBI Taxonomy" id="1085406"/>
    <lineage>
        <taxon>Bacteria</taxon>
        <taxon>Bacillati</taxon>
        <taxon>Cyanobacteriota</taxon>
        <taxon>Cyanophyceae</taxon>
        <taxon>Nostocales</taxon>
        <taxon>Nodulariaceae</taxon>
        <taxon>Anabaenopsis</taxon>
    </lineage>
</organism>
<keyword evidence="1" id="KW-0614">Plasmid</keyword>
<reference evidence="1 2" key="1">
    <citation type="submission" date="2017-06" db="EMBL/GenBank/DDBJ databases">
        <title>Genome sequencing of cyanobaciteial culture collection at National Institute for Environmental Studies (NIES).</title>
        <authorList>
            <person name="Hirose Y."/>
            <person name="Shimura Y."/>
            <person name="Fujisawa T."/>
            <person name="Nakamura Y."/>
            <person name="Kawachi M."/>
        </authorList>
    </citation>
    <scope>NUCLEOTIDE SEQUENCE [LARGE SCALE GENOMIC DNA]</scope>
    <source>
        <strain evidence="1 2">NIES-21</strain>
        <plasmid evidence="2">Plasmid3 dna</plasmid>
    </source>
</reference>
<dbReference type="Proteomes" id="UP000218287">
    <property type="component" value="Plasmid Plasmid3 dna"/>
</dbReference>